<dbReference type="PANTHER" id="PTHR45835">
    <property type="entry name" value="YALI0A06105P"/>
    <property type="match status" value="1"/>
</dbReference>
<dbReference type="InterPro" id="IPR056924">
    <property type="entry name" value="SH3_Tf2-1"/>
</dbReference>
<feature type="non-terminal residue" evidence="3">
    <location>
        <position position="1"/>
    </location>
</feature>
<dbReference type="GO" id="GO:0003676">
    <property type="term" value="F:nucleic acid binding"/>
    <property type="evidence" value="ECO:0007669"/>
    <property type="project" value="InterPro"/>
</dbReference>
<dbReference type="Pfam" id="PF24626">
    <property type="entry name" value="SH3_Tf2-1"/>
    <property type="match status" value="1"/>
</dbReference>
<dbReference type="SUPFAM" id="SSF54160">
    <property type="entry name" value="Chromo domain-like"/>
    <property type="match status" value="1"/>
</dbReference>
<keyword evidence="4" id="KW-1185">Reference proteome</keyword>
<dbReference type="InterPro" id="IPR023780">
    <property type="entry name" value="Chromo_domain"/>
</dbReference>
<feature type="coiled-coil region" evidence="1">
    <location>
        <begin position="73"/>
        <end position="107"/>
    </location>
</feature>
<name>A0A392PH65_9FABA</name>
<accession>A0A392PH65</accession>
<dbReference type="PANTHER" id="PTHR45835:SF99">
    <property type="entry name" value="CHROMO DOMAIN-CONTAINING PROTEIN-RELATED"/>
    <property type="match status" value="1"/>
</dbReference>
<dbReference type="GO" id="GO:0015074">
    <property type="term" value="P:DNA integration"/>
    <property type="evidence" value="ECO:0007669"/>
    <property type="project" value="InterPro"/>
</dbReference>
<keyword evidence="1" id="KW-0175">Coiled coil</keyword>
<reference evidence="3 4" key="1">
    <citation type="journal article" date="2018" name="Front. Plant Sci.">
        <title>Red Clover (Trifolium pratense) and Zigzag Clover (T. medium) - A Picture of Genomic Similarities and Differences.</title>
        <authorList>
            <person name="Dluhosova J."/>
            <person name="Istvanek J."/>
            <person name="Nedelnik J."/>
            <person name="Repkova J."/>
        </authorList>
    </citation>
    <scope>NUCLEOTIDE SEQUENCE [LARGE SCALE GENOMIC DNA]</scope>
    <source>
        <strain evidence="4">cv. 10/8</strain>
        <tissue evidence="3">Leaf</tissue>
    </source>
</reference>
<feature type="domain" description="Integrase catalytic" evidence="2">
    <location>
        <begin position="1"/>
        <end position="59"/>
    </location>
</feature>
<feature type="non-terminal residue" evidence="3">
    <location>
        <position position="259"/>
    </location>
</feature>
<dbReference type="InterPro" id="IPR001584">
    <property type="entry name" value="Integrase_cat-core"/>
</dbReference>
<protein>
    <submittedName>
        <fullName evidence="3">Ty3/gypsy retrotransposon protein</fullName>
    </submittedName>
</protein>
<dbReference type="Gene3D" id="3.30.420.10">
    <property type="entry name" value="Ribonuclease H-like superfamily/Ribonuclease H"/>
    <property type="match status" value="1"/>
</dbReference>
<dbReference type="InterPro" id="IPR036397">
    <property type="entry name" value="RNaseH_sf"/>
</dbReference>
<comment type="caution">
    <text evidence="3">The sequence shown here is derived from an EMBL/GenBank/DDBJ whole genome shotgun (WGS) entry which is preliminary data.</text>
</comment>
<sequence>QSDGQTEIVNRLLQQYLRCYVHEKPKQWGKFLPWAEWHYNTSIHTSTGFSPFQVVYGRPPPSLVTYLPGSSAIQAVEEELLTRENMLELLKRKLVKAQQNMQKYANTRRRPHPFKVGDFVFVKLRPYRQTSVAGNRVHKLSKRFYGPFKLLEQIGQVAFKVELPNGSKIHPVFHVSKLKLCHGNTTPSLALPPHSIENQPVIQPLTILNWKTNADGTTSVLVQWEGLFPEDATWESLTELKALYPQLHLEDKVFLEAAG</sequence>
<evidence type="ECO:0000313" key="3">
    <source>
        <dbReference type="EMBL" id="MCI11122.1"/>
    </source>
</evidence>
<dbReference type="AlphaFoldDB" id="A0A392PH65"/>
<evidence type="ECO:0000313" key="4">
    <source>
        <dbReference type="Proteomes" id="UP000265520"/>
    </source>
</evidence>
<dbReference type="InterPro" id="IPR012337">
    <property type="entry name" value="RNaseH-like_sf"/>
</dbReference>
<organism evidence="3 4">
    <name type="scientific">Trifolium medium</name>
    <dbReference type="NCBI Taxonomy" id="97028"/>
    <lineage>
        <taxon>Eukaryota</taxon>
        <taxon>Viridiplantae</taxon>
        <taxon>Streptophyta</taxon>
        <taxon>Embryophyta</taxon>
        <taxon>Tracheophyta</taxon>
        <taxon>Spermatophyta</taxon>
        <taxon>Magnoliopsida</taxon>
        <taxon>eudicotyledons</taxon>
        <taxon>Gunneridae</taxon>
        <taxon>Pentapetalae</taxon>
        <taxon>rosids</taxon>
        <taxon>fabids</taxon>
        <taxon>Fabales</taxon>
        <taxon>Fabaceae</taxon>
        <taxon>Papilionoideae</taxon>
        <taxon>50 kb inversion clade</taxon>
        <taxon>NPAAA clade</taxon>
        <taxon>Hologalegina</taxon>
        <taxon>IRL clade</taxon>
        <taxon>Trifolieae</taxon>
        <taxon>Trifolium</taxon>
    </lineage>
</organism>
<dbReference type="EMBL" id="LXQA010078938">
    <property type="protein sequence ID" value="MCI11122.1"/>
    <property type="molecule type" value="Genomic_DNA"/>
</dbReference>
<dbReference type="PROSITE" id="PS50994">
    <property type="entry name" value="INTEGRASE"/>
    <property type="match status" value="1"/>
</dbReference>
<proteinExistence type="predicted"/>
<evidence type="ECO:0000259" key="2">
    <source>
        <dbReference type="PROSITE" id="PS50994"/>
    </source>
</evidence>
<dbReference type="InterPro" id="IPR016197">
    <property type="entry name" value="Chromo-like_dom_sf"/>
</dbReference>
<evidence type="ECO:0000256" key="1">
    <source>
        <dbReference type="SAM" id="Coils"/>
    </source>
</evidence>
<dbReference type="SUPFAM" id="SSF53098">
    <property type="entry name" value="Ribonuclease H-like"/>
    <property type="match status" value="1"/>
</dbReference>
<dbReference type="Proteomes" id="UP000265520">
    <property type="component" value="Unassembled WGS sequence"/>
</dbReference>
<dbReference type="Pfam" id="PF00385">
    <property type="entry name" value="Chromo"/>
    <property type="match status" value="1"/>
</dbReference>